<sequence length="272" mass="30669">MASMDLQQANVTLLEQLRQENDHLIMLLLAKQNQKLRAKSFVSSGEDVLKEPEASSGREPTTGIQDALDESKFRRDLQPSGLKAVHRTSSLVNFESFIKSSAHTEPRVKPESSVSGTVKDSERLVGEIAFQLDRRILSHVFQSQTRIYGFTVLNIPDKIIQLSTHPLTGRVDKGFRRHLSQRYTDLMGRLSQLGYNGALHPLFTEFVINTYGILRQRPDSRSPRDVMDYNNADALREVIVSTAPGNLVKDLLLLLSCLSDMARRDGKPLLLW</sequence>
<comment type="caution">
    <text evidence="3">The sequence shown here is derived from an EMBL/GenBank/DDBJ whole genome shotgun (WGS) entry which is preliminary data.</text>
</comment>
<reference evidence="3" key="1">
    <citation type="submission" date="2022-07" db="EMBL/GenBank/DDBJ databases">
        <title>Chromosome-level genome of Muraenolepis orangiensis.</title>
        <authorList>
            <person name="Kim J."/>
        </authorList>
    </citation>
    <scope>NUCLEOTIDE SEQUENCE</scope>
    <source>
        <strain evidence="3">KU_S4_2022</strain>
        <tissue evidence="3">Muscle</tissue>
    </source>
</reference>
<dbReference type="EMBL" id="JANIIK010000109">
    <property type="protein sequence ID" value="KAJ3598075.1"/>
    <property type="molecule type" value="Genomic_DNA"/>
</dbReference>
<gene>
    <name evidence="3" type="ORF">NHX12_001589</name>
</gene>
<dbReference type="PANTHER" id="PTHR22192">
    <property type="entry name" value="SPERIOLIN"/>
    <property type="match status" value="1"/>
</dbReference>
<keyword evidence="4" id="KW-1185">Reference proteome</keyword>
<dbReference type="AlphaFoldDB" id="A0A9Q0IHC3"/>
<dbReference type="Pfam" id="PF15059">
    <property type="entry name" value="Speriolin_C"/>
    <property type="match status" value="1"/>
</dbReference>
<dbReference type="OrthoDB" id="6114770at2759"/>
<evidence type="ECO:0000256" key="1">
    <source>
        <dbReference type="SAM" id="MobiDB-lite"/>
    </source>
</evidence>
<evidence type="ECO:0000313" key="4">
    <source>
        <dbReference type="Proteomes" id="UP001148018"/>
    </source>
</evidence>
<feature type="region of interest" description="Disordered" evidence="1">
    <location>
        <begin position="47"/>
        <end position="70"/>
    </location>
</feature>
<protein>
    <recommendedName>
        <fullName evidence="2">Speriolin C-terminal domain-containing protein</fullName>
    </recommendedName>
</protein>
<organism evidence="3 4">
    <name type="scientific">Muraenolepis orangiensis</name>
    <name type="common">Patagonian moray cod</name>
    <dbReference type="NCBI Taxonomy" id="630683"/>
    <lineage>
        <taxon>Eukaryota</taxon>
        <taxon>Metazoa</taxon>
        <taxon>Chordata</taxon>
        <taxon>Craniata</taxon>
        <taxon>Vertebrata</taxon>
        <taxon>Euteleostomi</taxon>
        <taxon>Actinopterygii</taxon>
        <taxon>Neopterygii</taxon>
        <taxon>Teleostei</taxon>
        <taxon>Neoteleostei</taxon>
        <taxon>Acanthomorphata</taxon>
        <taxon>Zeiogadaria</taxon>
        <taxon>Gadariae</taxon>
        <taxon>Gadiformes</taxon>
        <taxon>Muraenolepidoidei</taxon>
        <taxon>Muraenolepididae</taxon>
        <taxon>Muraenolepis</taxon>
    </lineage>
</organism>
<evidence type="ECO:0000259" key="2">
    <source>
        <dbReference type="Pfam" id="PF15059"/>
    </source>
</evidence>
<dbReference type="InterPro" id="IPR029384">
    <property type="entry name" value="Speriolin_C"/>
</dbReference>
<dbReference type="GO" id="GO:0005813">
    <property type="term" value="C:centrosome"/>
    <property type="evidence" value="ECO:0007669"/>
    <property type="project" value="TreeGrafter"/>
</dbReference>
<accession>A0A9Q0IHC3</accession>
<dbReference type="Proteomes" id="UP001148018">
    <property type="component" value="Unassembled WGS sequence"/>
</dbReference>
<proteinExistence type="predicted"/>
<dbReference type="PANTHER" id="PTHR22192:SF17">
    <property type="entry name" value="SPERIOLIN-LIKE PROTEIN"/>
    <property type="match status" value="1"/>
</dbReference>
<dbReference type="InterPro" id="IPR026715">
    <property type="entry name" value="SPATC1"/>
</dbReference>
<feature type="domain" description="Speriolin C-terminal" evidence="2">
    <location>
        <begin position="124"/>
        <end position="272"/>
    </location>
</feature>
<evidence type="ECO:0000313" key="3">
    <source>
        <dbReference type="EMBL" id="KAJ3598075.1"/>
    </source>
</evidence>
<name>A0A9Q0IHC3_9TELE</name>